<dbReference type="Pfam" id="PF06737">
    <property type="entry name" value="Transglycosylas"/>
    <property type="match status" value="1"/>
</dbReference>
<sequence>MITACALVPLASAGQAHALDLDWDRLAHCESGRRWGINTGNGHYGGLQFTASTWRAFGGAKYAPRADLATRAEQITVAKRVLRVQGPRAWPVCSARADRPAKRVNR</sequence>
<comment type="caution">
    <text evidence="4">The sequence shown here is derived from an EMBL/GenBank/DDBJ whole genome shotgun (WGS) entry which is preliminary data.</text>
</comment>
<name>A0ABW7UVB8_9ACTN</name>
<dbReference type="InterPro" id="IPR010618">
    <property type="entry name" value="RPF"/>
</dbReference>
<dbReference type="EMBL" id="JBIRWE010000009">
    <property type="protein sequence ID" value="MFI1966532.1"/>
    <property type="molecule type" value="Genomic_DNA"/>
</dbReference>
<evidence type="ECO:0000313" key="4">
    <source>
        <dbReference type="EMBL" id="MFI1966532.1"/>
    </source>
</evidence>
<keyword evidence="2" id="KW-0378">Hydrolase</keyword>
<comment type="similarity">
    <text evidence="1">Belongs to the transglycosylase family. Rpf subfamily.</text>
</comment>
<protein>
    <submittedName>
        <fullName evidence="4">Transglycosylase family protein</fullName>
    </submittedName>
</protein>
<dbReference type="Proteomes" id="UP001611548">
    <property type="component" value="Unassembled WGS sequence"/>
</dbReference>
<reference evidence="4 5" key="1">
    <citation type="submission" date="2024-10" db="EMBL/GenBank/DDBJ databases">
        <title>The Natural Products Discovery Center: Release of the First 8490 Sequenced Strains for Exploring Actinobacteria Biosynthetic Diversity.</title>
        <authorList>
            <person name="Kalkreuter E."/>
            <person name="Kautsar S.A."/>
            <person name="Yang D."/>
            <person name="Bader C.D."/>
            <person name="Teijaro C.N."/>
            <person name="Fluegel L."/>
            <person name="Davis C.M."/>
            <person name="Simpson J.R."/>
            <person name="Lauterbach L."/>
            <person name="Steele A.D."/>
            <person name="Gui C."/>
            <person name="Meng S."/>
            <person name="Li G."/>
            <person name="Viehrig K."/>
            <person name="Ye F."/>
            <person name="Su P."/>
            <person name="Kiefer A.F."/>
            <person name="Nichols A."/>
            <person name="Cepeda A.J."/>
            <person name="Yan W."/>
            <person name="Fan B."/>
            <person name="Jiang Y."/>
            <person name="Adhikari A."/>
            <person name="Zheng C.-J."/>
            <person name="Schuster L."/>
            <person name="Cowan T.M."/>
            <person name="Smanski M.J."/>
            <person name="Chevrette M.G."/>
            <person name="De Carvalho L.P.S."/>
            <person name="Shen B."/>
        </authorList>
    </citation>
    <scope>NUCLEOTIDE SEQUENCE [LARGE SCALE GENOMIC DNA]</scope>
    <source>
        <strain evidence="4 5">NPDC020327</strain>
    </source>
</reference>
<organism evidence="4 5">
    <name type="scientific">Streptomyces pathocidini</name>
    <dbReference type="NCBI Taxonomy" id="1650571"/>
    <lineage>
        <taxon>Bacteria</taxon>
        <taxon>Bacillati</taxon>
        <taxon>Actinomycetota</taxon>
        <taxon>Actinomycetes</taxon>
        <taxon>Kitasatosporales</taxon>
        <taxon>Streptomycetaceae</taxon>
        <taxon>Streptomyces</taxon>
    </lineage>
</organism>
<keyword evidence="5" id="KW-1185">Reference proteome</keyword>
<gene>
    <name evidence="4" type="ORF">ACH429_20885</name>
</gene>
<evidence type="ECO:0000256" key="2">
    <source>
        <dbReference type="ARBA" id="ARBA00022801"/>
    </source>
</evidence>
<evidence type="ECO:0000313" key="5">
    <source>
        <dbReference type="Proteomes" id="UP001611548"/>
    </source>
</evidence>
<proteinExistence type="inferred from homology"/>
<accession>A0ABW7UVB8</accession>
<dbReference type="InterPro" id="IPR023346">
    <property type="entry name" value="Lysozyme-like_dom_sf"/>
</dbReference>
<evidence type="ECO:0000256" key="1">
    <source>
        <dbReference type="ARBA" id="ARBA00010830"/>
    </source>
</evidence>
<feature type="domain" description="Resuscitation-promoting factor core lysozyme-like" evidence="3">
    <location>
        <begin position="19"/>
        <end position="93"/>
    </location>
</feature>
<dbReference type="Gene3D" id="1.10.530.10">
    <property type="match status" value="1"/>
</dbReference>
<dbReference type="SUPFAM" id="SSF53955">
    <property type="entry name" value="Lysozyme-like"/>
    <property type="match status" value="1"/>
</dbReference>
<dbReference type="RefSeq" id="WP_276202478.1">
    <property type="nucleotide sequence ID" value="NZ_JBIRWE010000009.1"/>
</dbReference>
<evidence type="ECO:0000259" key="3">
    <source>
        <dbReference type="Pfam" id="PF06737"/>
    </source>
</evidence>
<dbReference type="CDD" id="cd13925">
    <property type="entry name" value="RPF"/>
    <property type="match status" value="1"/>
</dbReference>